<protein>
    <recommendedName>
        <fullName evidence="4">Lipoprotein</fullName>
    </recommendedName>
</protein>
<evidence type="ECO:0008006" key="4">
    <source>
        <dbReference type="Google" id="ProtNLM"/>
    </source>
</evidence>
<proteinExistence type="predicted"/>
<reference evidence="2" key="1">
    <citation type="submission" date="2023-10" db="EMBL/GenBank/DDBJ databases">
        <title>Mycolicibacterium fortuitum clinical isolates causing pulmonary infections in humans.</title>
        <authorList>
            <person name="Mejia-Ponce P.M."/>
            <person name="Zenteno-Cuevas R."/>
            <person name="Licona-Cassani C."/>
        </authorList>
    </citation>
    <scope>NUCLEOTIDE SEQUENCE</scope>
    <source>
        <strain evidence="2">M8</strain>
    </source>
</reference>
<dbReference type="Proteomes" id="UP001186041">
    <property type="component" value="Unassembled WGS sequence"/>
</dbReference>
<comment type="caution">
    <text evidence="2">The sequence shown here is derived from an EMBL/GenBank/DDBJ whole genome shotgun (WGS) entry which is preliminary data.</text>
</comment>
<keyword evidence="1" id="KW-0732">Signal</keyword>
<dbReference type="AlphaFoldDB" id="A0AAE4VCY9"/>
<organism evidence="2 3">
    <name type="scientific">Mycolicibacterium fortuitum</name>
    <name type="common">Mycobacterium fortuitum</name>
    <dbReference type="NCBI Taxonomy" id="1766"/>
    <lineage>
        <taxon>Bacteria</taxon>
        <taxon>Bacillati</taxon>
        <taxon>Actinomycetota</taxon>
        <taxon>Actinomycetes</taxon>
        <taxon>Mycobacteriales</taxon>
        <taxon>Mycobacteriaceae</taxon>
        <taxon>Mycolicibacterium</taxon>
    </lineage>
</organism>
<dbReference type="RefSeq" id="WP_064774210.1">
    <property type="nucleotide sequence ID" value="NZ_JACKTK010000070.1"/>
</dbReference>
<evidence type="ECO:0000256" key="1">
    <source>
        <dbReference type="SAM" id="SignalP"/>
    </source>
</evidence>
<sequence>MTTRRWRVLLAVQMSLLAVCVAMVGAGCASADPSTTGAQQLHDVNQDSAEGQAILKAAAADVDGQMGKSAKFAVKSFKASDGWAFLSAQLQNADGSPYDYAGTPLAEAAANGGASKRYVGLFRSNQNNGWDVVTSAVGATAPVWTEWAQKYSAPAELFGS</sequence>
<gene>
    <name evidence="2" type="ORF">R4485_13865</name>
</gene>
<dbReference type="PROSITE" id="PS51257">
    <property type="entry name" value="PROKAR_LIPOPROTEIN"/>
    <property type="match status" value="1"/>
</dbReference>
<evidence type="ECO:0000313" key="2">
    <source>
        <dbReference type="EMBL" id="MDV7291247.1"/>
    </source>
</evidence>
<dbReference type="EMBL" id="JAWLVV010000010">
    <property type="protein sequence ID" value="MDV7291247.1"/>
    <property type="molecule type" value="Genomic_DNA"/>
</dbReference>
<feature type="chain" id="PRO_5042093054" description="Lipoprotein" evidence="1">
    <location>
        <begin position="32"/>
        <end position="160"/>
    </location>
</feature>
<name>A0AAE4VCY9_MYCFO</name>
<accession>A0AAE4VCY9</accession>
<feature type="signal peptide" evidence="1">
    <location>
        <begin position="1"/>
        <end position="31"/>
    </location>
</feature>
<evidence type="ECO:0000313" key="3">
    <source>
        <dbReference type="Proteomes" id="UP001186041"/>
    </source>
</evidence>